<feature type="domain" description="Activator of Hsp90 ATPase homologue 1/2-like C-terminal" evidence="2">
    <location>
        <begin position="25"/>
        <end position="121"/>
    </location>
</feature>
<dbReference type="SUPFAM" id="SSF55961">
    <property type="entry name" value="Bet v1-like"/>
    <property type="match status" value="1"/>
</dbReference>
<dbReference type="EMBL" id="QQXK01000026">
    <property type="protein sequence ID" value="RII41515.1"/>
    <property type="molecule type" value="Genomic_DNA"/>
</dbReference>
<proteinExistence type="inferred from homology"/>
<sequence length="156" mass="16755">MSATLPANEIPDDADALRVRAVLSAPVERVWDFVTEPGWFINDGQWRDHRVETPSPGRHLVIDPVYGEFEFDDVEVVPLVRYVSKGAHTGGDTAAPATITSFELTEVEGGTELIITETGFAGLGLGEAETRAAIDANVEAWILELRLAAEALAGPA</sequence>
<evidence type="ECO:0000259" key="2">
    <source>
        <dbReference type="Pfam" id="PF08327"/>
    </source>
</evidence>
<protein>
    <recommendedName>
        <fullName evidence="2">Activator of Hsp90 ATPase homologue 1/2-like C-terminal domain-containing protein</fullName>
    </recommendedName>
</protein>
<dbReference type="Pfam" id="PF08327">
    <property type="entry name" value="AHSA1"/>
    <property type="match status" value="1"/>
</dbReference>
<organism evidence="3 4">
    <name type="scientific">Galactobacter valiniphilus</name>
    <dbReference type="NCBI Taxonomy" id="2676122"/>
    <lineage>
        <taxon>Bacteria</taxon>
        <taxon>Bacillati</taxon>
        <taxon>Actinomycetota</taxon>
        <taxon>Actinomycetes</taxon>
        <taxon>Micrococcales</taxon>
        <taxon>Micrococcaceae</taxon>
        <taxon>Galactobacter</taxon>
    </lineage>
</organism>
<reference evidence="3 4" key="1">
    <citation type="submission" date="2018-07" db="EMBL/GenBank/DDBJ databases">
        <title>Arthrobacter sp. nov., isolated from raw cow's milk with high bacterial count.</title>
        <authorList>
            <person name="Hahne J."/>
            <person name="Isele D."/>
            <person name="Lipski A."/>
        </authorList>
    </citation>
    <scope>NUCLEOTIDE SEQUENCE [LARGE SCALE GENOMIC DNA]</scope>
    <source>
        <strain evidence="3 4">JZ R-35</strain>
    </source>
</reference>
<comment type="caution">
    <text evidence="3">The sequence shown here is derived from an EMBL/GenBank/DDBJ whole genome shotgun (WGS) entry which is preliminary data.</text>
</comment>
<keyword evidence="4" id="KW-1185">Reference proteome</keyword>
<gene>
    <name evidence="3" type="ORF">DWB68_12380</name>
</gene>
<evidence type="ECO:0000313" key="4">
    <source>
        <dbReference type="Proteomes" id="UP000265419"/>
    </source>
</evidence>
<evidence type="ECO:0000256" key="1">
    <source>
        <dbReference type="ARBA" id="ARBA00006817"/>
    </source>
</evidence>
<dbReference type="AlphaFoldDB" id="A0A399J7L0"/>
<dbReference type="InterPro" id="IPR013538">
    <property type="entry name" value="ASHA1/2-like_C"/>
</dbReference>
<dbReference type="RefSeq" id="WP_119425431.1">
    <property type="nucleotide sequence ID" value="NZ_QQXK01000026.1"/>
</dbReference>
<comment type="similarity">
    <text evidence="1">Belongs to the AHA1 family.</text>
</comment>
<dbReference type="Gene3D" id="3.30.530.20">
    <property type="match status" value="1"/>
</dbReference>
<evidence type="ECO:0000313" key="3">
    <source>
        <dbReference type="EMBL" id="RII41515.1"/>
    </source>
</evidence>
<accession>A0A399J7L0</accession>
<dbReference type="Proteomes" id="UP000265419">
    <property type="component" value="Unassembled WGS sequence"/>
</dbReference>
<name>A0A399J7L0_9MICC</name>
<dbReference type="InterPro" id="IPR023393">
    <property type="entry name" value="START-like_dom_sf"/>
</dbReference>